<keyword evidence="8" id="KW-1185">Reference proteome</keyword>
<keyword evidence="3 6" id="KW-0812">Transmembrane</keyword>
<dbReference type="GO" id="GO:0016020">
    <property type="term" value="C:membrane"/>
    <property type="evidence" value="ECO:0007669"/>
    <property type="project" value="UniProtKB-SubCell"/>
</dbReference>
<keyword evidence="5 6" id="KW-0472">Membrane</keyword>
<accession>A0A841C8F7</accession>
<dbReference type="CDD" id="cd12827">
    <property type="entry name" value="EcCorA_ZntB-like_u2"/>
    <property type="match status" value="1"/>
</dbReference>
<evidence type="ECO:0000313" key="8">
    <source>
        <dbReference type="Proteomes" id="UP000562464"/>
    </source>
</evidence>
<comment type="subcellular location">
    <subcellularLocation>
        <location evidence="1">Membrane</location>
        <topology evidence="1">Multi-pass membrane protein</topology>
    </subcellularLocation>
</comment>
<dbReference type="GO" id="GO:0046873">
    <property type="term" value="F:metal ion transmembrane transporter activity"/>
    <property type="evidence" value="ECO:0007669"/>
    <property type="project" value="InterPro"/>
</dbReference>
<dbReference type="PANTHER" id="PTHR47891">
    <property type="entry name" value="TRANSPORTER-RELATED"/>
    <property type="match status" value="1"/>
</dbReference>
<reference evidence="7 8" key="1">
    <citation type="submission" date="2020-08" db="EMBL/GenBank/DDBJ databases">
        <title>Genomic Encyclopedia of Type Strains, Phase IV (KMG-IV): sequencing the most valuable type-strain genomes for metagenomic binning, comparative biology and taxonomic classification.</title>
        <authorList>
            <person name="Goeker M."/>
        </authorList>
    </citation>
    <scope>NUCLEOTIDE SEQUENCE [LARGE SCALE GENOMIC DNA]</scope>
    <source>
        <strain evidence="7 8">DSM 14925</strain>
    </source>
</reference>
<dbReference type="SUPFAM" id="SSF144083">
    <property type="entry name" value="Magnesium transport protein CorA, transmembrane region"/>
    <property type="match status" value="1"/>
</dbReference>
<protein>
    <submittedName>
        <fullName evidence="7">Magnesium transporter</fullName>
    </submittedName>
</protein>
<gene>
    <name evidence="7" type="ORF">HNQ37_000381</name>
</gene>
<sequence>MIKNYGLNSEHKLVVVEEFRDFSFVFQSSRGEIGVISKKFDFPFDYLGGILDDYENARFESDKNGNTLLLLQFAASVENGEVQTFPFALVTTAADKVIFSLNHEVHLNDEVVQRSYNPKKFKHEIAHQIISVMTKDFANYLANFKKRRAVIEKSISKSTQNDQLLEMIRMQASLVYIQEALDNNLQVLKKYIDVLKEQGDDGFAESVFDLYIDTEQAKKEARMQARLIENLRDLFSNIVANNLNIVMKIMTSATFVLGIPAVVFGFYGINVPIPGQSFSWIVWIIIGMTLIVCGVVSWVLRKKDMM</sequence>
<evidence type="ECO:0000256" key="1">
    <source>
        <dbReference type="ARBA" id="ARBA00004141"/>
    </source>
</evidence>
<dbReference type="InterPro" id="IPR045863">
    <property type="entry name" value="CorA_TM1_TM2"/>
</dbReference>
<dbReference type="InterPro" id="IPR047199">
    <property type="entry name" value="CorA-like"/>
</dbReference>
<dbReference type="AlphaFoldDB" id="A0A841C8F7"/>
<comment type="caution">
    <text evidence="7">The sequence shown here is derived from an EMBL/GenBank/DDBJ whole genome shotgun (WGS) entry which is preliminary data.</text>
</comment>
<evidence type="ECO:0000256" key="4">
    <source>
        <dbReference type="ARBA" id="ARBA00022989"/>
    </source>
</evidence>
<evidence type="ECO:0000256" key="2">
    <source>
        <dbReference type="ARBA" id="ARBA00009765"/>
    </source>
</evidence>
<evidence type="ECO:0000256" key="6">
    <source>
        <dbReference type="SAM" id="Phobius"/>
    </source>
</evidence>
<feature type="transmembrane region" description="Helical" evidence="6">
    <location>
        <begin position="280"/>
        <end position="300"/>
    </location>
</feature>
<evidence type="ECO:0000256" key="3">
    <source>
        <dbReference type="ARBA" id="ARBA00022692"/>
    </source>
</evidence>
<dbReference type="Gene3D" id="1.20.58.340">
    <property type="entry name" value="Magnesium transport protein CorA, transmembrane region"/>
    <property type="match status" value="2"/>
</dbReference>
<name>A0A841C8F7_9LACT</name>
<dbReference type="Proteomes" id="UP000562464">
    <property type="component" value="Unassembled WGS sequence"/>
</dbReference>
<organism evidence="7 8">
    <name type="scientific">Lactovum miscens</name>
    <dbReference type="NCBI Taxonomy" id="190387"/>
    <lineage>
        <taxon>Bacteria</taxon>
        <taxon>Bacillati</taxon>
        <taxon>Bacillota</taxon>
        <taxon>Bacilli</taxon>
        <taxon>Lactobacillales</taxon>
        <taxon>Streptococcaceae</taxon>
        <taxon>Lactovum</taxon>
    </lineage>
</organism>
<feature type="transmembrane region" description="Helical" evidence="6">
    <location>
        <begin position="245"/>
        <end position="268"/>
    </location>
</feature>
<dbReference type="PANTHER" id="PTHR47891:SF2">
    <property type="entry name" value="MAGNESIUM AND COBALT TRANSPORTER"/>
    <property type="match status" value="1"/>
</dbReference>
<dbReference type="Pfam" id="PF01544">
    <property type="entry name" value="CorA"/>
    <property type="match status" value="1"/>
</dbReference>
<evidence type="ECO:0000256" key="5">
    <source>
        <dbReference type="ARBA" id="ARBA00023136"/>
    </source>
</evidence>
<dbReference type="InterPro" id="IPR045861">
    <property type="entry name" value="CorA_cytoplasmic_dom"/>
</dbReference>
<dbReference type="SUPFAM" id="SSF143865">
    <property type="entry name" value="CorA soluble domain-like"/>
    <property type="match status" value="1"/>
</dbReference>
<comment type="similarity">
    <text evidence="2">Belongs to the CorA metal ion transporter (MIT) (TC 1.A.35) family.</text>
</comment>
<evidence type="ECO:0000313" key="7">
    <source>
        <dbReference type="EMBL" id="MBB5887510.1"/>
    </source>
</evidence>
<dbReference type="InterPro" id="IPR002523">
    <property type="entry name" value="MgTranspt_CorA/ZnTranspt_ZntB"/>
</dbReference>
<keyword evidence="4 6" id="KW-1133">Transmembrane helix</keyword>
<dbReference type="RefSeq" id="WP_183538766.1">
    <property type="nucleotide sequence ID" value="NZ_JACHHV010000004.1"/>
</dbReference>
<dbReference type="EMBL" id="JACHHV010000004">
    <property type="protein sequence ID" value="MBB5887510.1"/>
    <property type="molecule type" value="Genomic_DNA"/>
</dbReference>
<proteinExistence type="inferred from homology"/>